<dbReference type="STRING" id="408657.SAMN04487995_3616"/>
<evidence type="ECO:0000313" key="2">
    <source>
        <dbReference type="Proteomes" id="UP000199532"/>
    </source>
</evidence>
<accession>A0A1H6WKL8</accession>
<dbReference type="EMBL" id="FNXY01000005">
    <property type="protein sequence ID" value="SEJ17579.1"/>
    <property type="molecule type" value="Genomic_DNA"/>
</dbReference>
<dbReference type="AlphaFoldDB" id="A0A1H6WKL8"/>
<keyword evidence="2" id="KW-1185">Reference proteome</keyword>
<reference evidence="1 2" key="1">
    <citation type="submission" date="2016-10" db="EMBL/GenBank/DDBJ databases">
        <authorList>
            <person name="de Groot N.N."/>
        </authorList>
    </citation>
    <scope>NUCLEOTIDE SEQUENCE [LARGE SCALE GENOMIC DNA]</scope>
    <source>
        <strain evidence="1 2">DSM 19938</strain>
    </source>
</reference>
<organism evidence="1 2">
    <name type="scientific">Dyadobacter koreensis</name>
    <dbReference type="NCBI Taxonomy" id="408657"/>
    <lineage>
        <taxon>Bacteria</taxon>
        <taxon>Pseudomonadati</taxon>
        <taxon>Bacteroidota</taxon>
        <taxon>Cytophagia</taxon>
        <taxon>Cytophagales</taxon>
        <taxon>Spirosomataceae</taxon>
        <taxon>Dyadobacter</taxon>
    </lineage>
</organism>
<proteinExistence type="predicted"/>
<dbReference type="Proteomes" id="UP000199532">
    <property type="component" value="Unassembled WGS sequence"/>
</dbReference>
<evidence type="ECO:0000313" key="1">
    <source>
        <dbReference type="EMBL" id="SEJ17579.1"/>
    </source>
</evidence>
<protein>
    <submittedName>
        <fullName evidence="1">Uncharacterized protein</fullName>
    </submittedName>
</protein>
<name>A0A1H6WKL8_9BACT</name>
<sequence length="181" mass="20603">MGTTIPTLLLSLEKQTFNYSTMKKFLPLLFIIVVLYGCVDCGPQQELTVGINFHREKDSLHLNQVYALGALDQQIFNKQTEDFNNSRLFLTLAFPISLLADSTTYVFEFENRTDTLTLFYQRDFYYKKDCGFVVDTKRPARSEDSKSTFSKVNVSYDSYLMEKVTFTGGTGGNGINVDVTL</sequence>
<gene>
    <name evidence="1" type="ORF">SAMN04487995_3616</name>
</gene>